<evidence type="ECO:0000256" key="2">
    <source>
        <dbReference type="ARBA" id="ARBA00009904"/>
    </source>
</evidence>
<evidence type="ECO:0000256" key="7">
    <source>
        <dbReference type="ARBA" id="ARBA00023136"/>
    </source>
</evidence>
<feature type="transmembrane region" description="Helical" evidence="8">
    <location>
        <begin position="553"/>
        <end position="580"/>
    </location>
</feature>
<feature type="transmembrane region" description="Helical" evidence="8">
    <location>
        <begin position="405"/>
        <end position="426"/>
    </location>
</feature>
<dbReference type="eggNOG" id="COG1269">
    <property type="taxonomic scope" value="Bacteria"/>
</dbReference>
<dbReference type="AlphaFoldDB" id="B5RLG5"/>
<dbReference type="GO" id="GO:0033179">
    <property type="term" value="C:proton-transporting V-type ATPase, V0 domain"/>
    <property type="evidence" value="ECO:0007669"/>
    <property type="project" value="InterPro"/>
</dbReference>
<keyword evidence="7 8" id="KW-0472">Membrane</keyword>
<keyword evidence="9" id="KW-0378">Hydrolase</keyword>
<dbReference type="GO" id="GO:0007035">
    <property type="term" value="P:vacuolar acidification"/>
    <property type="evidence" value="ECO:0007669"/>
    <property type="project" value="TreeGrafter"/>
</dbReference>
<evidence type="ECO:0000256" key="8">
    <source>
        <dbReference type="SAM" id="Phobius"/>
    </source>
</evidence>
<keyword evidence="5 8" id="KW-1133">Transmembrane helix</keyword>
<feature type="transmembrane region" description="Helical" evidence="8">
    <location>
        <begin position="438"/>
        <end position="457"/>
    </location>
</feature>
<keyword evidence="4 8" id="KW-0812">Transmembrane</keyword>
<dbReference type="EC" id="3.6.3.14" evidence="9"/>
<evidence type="ECO:0000256" key="6">
    <source>
        <dbReference type="ARBA" id="ARBA00023065"/>
    </source>
</evidence>
<gene>
    <name evidence="9" type="primary">atpI</name>
    <name evidence="9" type="ordered locus">BDU_94</name>
</gene>
<dbReference type="PANTHER" id="PTHR11629">
    <property type="entry name" value="VACUOLAR PROTON ATPASES"/>
    <property type="match status" value="1"/>
</dbReference>
<dbReference type="KEGG" id="bdu:BDU_94"/>
<keyword evidence="6" id="KW-0406">Ion transport</keyword>
<dbReference type="NCBIfam" id="NF004429">
    <property type="entry name" value="PRK05771.2-2"/>
    <property type="match status" value="1"/>
</dbReference>
<dbReference type="HOGENOM" id="CLU_025558_1_1_12"/>
<comment type="similarity">
    <text evidence="2">Belongs to the V-ATPase 116 kDa subunit family.</text>
</comment>
<evidence type="ECO:0000256" key="4">
    <source>
        <dbReference type="ARBA" id="ARBA00022692"/>
    </source>
</evidence>
<dbReference type="Proteomes" id="UP000000611">
    <property type="component" value="Chromosome"/>
</dbReference>
<feature type="transmembrane region" description="Helical" evidence="8">
    <location>
        <begin position="469"/>
        <end position="487"/>
    </location>
</feature>
<dbReference type="EMBL" id="CP000976">
    <property type="protein sequence ID" value="ACH93050.1"/>
    <property type="molecule type" value="Genomic_DNA"/>
</dbReference>
<comment type="subcellular location">
    <subcellularLocation>
        <location evidence="1">Membrane</location>
        <topology evidence="1">Multi-pass membrane protein</topology>
    </subcellularLocation>
</comment>
<dbReference type="InterPro" id="IPR002490">
    <property type="entry name" value="V-ATPase_116kDa_su"/>
</dbReference>
<dbReference type="GO" id="GO:0016471">
    <property type="term" value="C:vacuolar proton-transporting V-type ATPase complex"/>
    <property type="evidence" value="ECO:0007669"/>
    <property type="project" value="TreeGrafter"/>
</dbReference>
<proteinExistence type="inferred from homology"/>
<dbReference type="GO" id="GO:0051117">
    <property type="term" value="F:ATPase binding"/>
    <property type="evidence" value="ECO:0007669"/>
    <property type="project" value="TreeGrafter"/>
</dbReference>
<dbReference type="STRING" id="412419.BDU_94"/>
<name>B5RLG5_BORDL</name>
<accession>B5RLG5</accession>
<evidence type="ECO:0000313" key="9">
    <source>
        <dbReference type="EMBL" id="ACH93050.1"/>
    </source>
</evidence>
<dbReference type="GO" id="GO:0016787">
    <property type="term" value="F:hydrolase activity"/>
    <property type="evidence" value="ECO:0007669"/>
    <property type="project" value="UniProtKB-KW"/>
</dbReference>
<sequence length="611" mass="69415">MLMIVKMKKVLLLTLLKYKRDSLEILRELGVVHINFCNKVSESLQKVIEERSILNHALSLLGDDSEVQILSSSNENFLDIAKRIVDLGSEIKDLREMRQSLLRNRDIISCWGYFSVDLVNKLRGCNIHVQFFKSGMSEYKKLLLFSQVKVALINNYKGTAYFVAINDSKQNIDVAEEYEFEFDLDSIETKLKMIDEVLEQKLTQLSVLNKYRNILKDAIKEYEQIIEFEQVMADMNVECDEFVYITGFIPEDKQKYLQNATLNGKFVVQFAEPDDNDFIPTYVKRKGIAKLAKPIFDVLDTIPGYKERDVSCVFMLFFFVFFGMIIGDAAYGVIFLLIGIIISLISVLKNKPLTSAHALIFYLSTSAIIYGSMTGTWFGSGHFVLDLFPILKSLKVEYLTGNNGMQNVMFICFTIGVLQLSLAHVWNFVQKVKEKPHIHAIAQIGWLVLMPGLYYFVLNLILGSDNFPMHSMILNMIYFGVMLIFVFDKQDGSNFFVCVLKSFGGLIEQFLATVSGFADIISYIRLFAVGLAGLAISDSFNSMSVSLLKSSNIGLIIGGVIVILFGHILNIMLSLLSVVVHGVRLNMLEFSNHLGQEWNGYSYRPFKKIKD</sequence>
<keyword evidence="10" id="KW-1185">Reference proteome</keyword>
<dbReference type="OrthoDB" id="9803814at2"/>
<reference evidence="9 10" key="1">
    <citation type="journal article" date="2008" name="PLoS Genet.">
        <title>The genome of Borrelia recurrentis, the agent of deadly louse-borne relapsing fever, is a degraded subset of tick-borne Borrelia duttonii.</title>
        <authorList>
            <person name="Lescot M."/>
            <person name="Audic S."/>
            <person name="Robert C."/>
            <person name="Nguyen T.T."/>
            <person name="Blanc G."/>
            <person name="Cutler S.J."/>
            <person name="Wincker P."/>
            <person name="Couloux A."/>
            <person name="Claverie J.-M."/>
            <person name="Raoult D."/>
            <person name="Drancourt M."/>
        </authorList>
    </citation>
    <scope>NUCLEOTIDE SEQUENCE [LARGE SCALE GENOMIC DNA]</scope>
    <source>
        <strain evidence="9 10">Ly</strain>
    </source>
</reference>
<evidence type="ECO:0000313" key="10">
    <source>
        <dbReference type="Proteomes" id="UP000000611"/>
    </source>
</evidence>
<keyword evidence="3" id="KW-0813">Transport</keyword>
<protein>
    <submittedName>
        <fullName evidence="9">V-type ATPase, subunit I</fullName>
        <ecNumber evidence="9">3.6.3.14</ecNumber>
    </submittedName>
</protein>
<dbReference type="GO" id="GO:0046961">
    <property type="term" value="F:proton-transporting ATPase activity, rotational mechanism"/>
    <property type="evidence" value="ECO:0007669"/>
    <property type="project" value="InterPro"/>
</dbReference>
<feature type="transmembrane region" description="Helical" evidence="8">
    <location>
        <begin position="359"/>
        <end position="385"/>
    </location>
</feature>
<feature type="transmembrane region" description="Helical" evidence="8">
    <location>
        <begin position="314"/>
        <end position="347"/>
    </location>
</feature>
<evidence type="ECO:0000256" key="1">
    <source>
        <dbReference type="ARBA" id="ARBA00004141"/>
    </source>
</evidence>
<dbReference type="PANTHER" id="PTHR11629:SF63">
    <property type="entry name" value="V-TYPE PROTON ATPASE SUBUNIT A"/>
    <property type="match status" value="1"/>
</dbReference>
<evidence type="ECO:0000256" key="5">
    <source>
        <dbReference type="ARBA" id="ARBA00022989"/>
    </source>
</evidence>
<evidence type="ECO:0000256" key="3">
    <source>
        <dbReference type="ARBA" id="ARBA00022448"/>
    </source>
</evidence>
<feature type="transmembrane region" description="Helical" evidence="8">
    <location>
        <begin position="520"/>
        <end position="541"/>
    </location>
</feature>
<organism evidence="9 10">
    <name type="scientific">Borrelia duttonii (strain Ly)</name>
    <dbReference type="NCBI Taxonomy" id="412419"/>
    <lineage>
        <taxon>Bacteria</taxon>
        <taxon>Pseudomonadati</taxon>
        <taxon>Spirochaetota</taxon>
        <taxon>Spirochaetia</taxon>
        <taxon>Spirochaetales</taxon>
        <taxon>Borreliaceae</taxon>
        <taxon>Borrelia</taxon>
    </lineage>
</organism>